<dbReference type="Pfam" id="PF00550">
    <property type="entry name" value="PP-binding"/>
    <property type="match status" value="1"/>
</dbReference>
<dbReference type="SMART" id="SM01294">
    <property type="entry name" value="PKS_PP_betabranch"/>
    <property type="match status" value="1"/>
</dbReference>
<feature type="active site" description="Proton acceptor; for dehydratase activity" evidence="8">
    <location>
        <position position="1013"/>
    </location>
</feature>
<dbReference type="Pfam" id="PF22953">
    <property type="entry name" value="SpnB_Rossmann"/>
    <property type="match status" value="1"/>
</dbReference>
<evidence type="ECO:0000256" key="4">
    <source>
        <dbReference type="ARBA" id="ARBA00022679"/>
    </source>
</evidence>
<dbReference type="SUPFAM" id="SSF51735">
    <property type="entry name" value="NAD(P)-binding Rossmann-fold domains"/>
    <property type="match status" value="2"/>
</dbReference>
<evidence type="ECO:0000256" key="3">
    <source>
        <dbReference type="ARBA" id="ARBA00022553"/>
    </source>
</evidence>
<dbReference type="Gene3D" id="3.30.70.3290">
    <property type="match status" value="2"/>
</dbReference>
<dbReference type="InterPro" id="IPR016039">
    <property type="entry name" value="Thiolase-like"/>
</dbReference>
<dbReference type="InterPro" id="IPR042104">
    <property type="entry name" value="PKS_dehydratase_sf"/>
</dbReference>
<keyword evidence="3" id="KW-0597">Phosphoprotein</keyword>
<feature type="domain" description="Ketosynthase family 3 (KS3)" evidence="11">
    <location>
        <begin position="1920"/>
        <end position="2346"/>
    </location>
</feature>
<evidence type="ECO:0000259" key="11">
    <source>
        <dbReference type="PROSITE" id="PS52004"/>
    </source>
</evidence>
<feature type="region of interest" description="C-terminal hotdog fold" evidence="8">
    <location>
        <begin position="1137"/>
        <end position="1277"/>
    </location>
</feature>
<reference evidence="13 14" key="1">
    <citation type="submission" date="2024-06" db="EMBL/GenBank/DDBJ databases">
        <title>The Natural Products Discovery Center: Release of the First 8490 Sequenced Strains for Exploring Actinobacteria Biosynthetic Diversity.</title>
        <authorList>
            <person name="Kalkreuter E."/>
            <person name="Kautsar S.A."/>
            <person name="Yang D."/>
            <person name="Bader C.D."/>
            <person name="Teijaro C.N."/>
            <person name="Fluegel L."/>
            <person name="Davis C.M."/>
            <person name="Simpson J.R."/>
            <person name="Lauterbach L."/>
            <person name="Steele A.D."/>
            <person name="Gui C."/>
            <person name="Meng S."/>
            <person name="Li G."/>
            <person name="Viehrig K."/>
            <person name="Ye F."/>
            <person name="Su P."/>
            <person name="Kiefer A.F."/>
            <person name="Nichols A."/>
            <person name="Cepeda A.J."/>
            <person name="Yan W."/>
            <person name="Fan B."/>
            <person name="Jiang Y."/>
            <person name="Adhikari A."/>
            <person name="Zheng C.-J."/>
            <person name="Schuster L."/>
            <person name="Cowan T.M."/>
            <person name="Smanski M.J."/>
            <person name="Chevrette M.G."/>
            <person name="De Carvalho L.P.S."/>
            <person name="Shen B."/>
        </authorList>
    </citation>
    <scope>NUCLEOTIDE SEQUENCE [LARGE SCALE GENOMIC DNA]</scope>
    <source>
        <strain evidence="13 14">NPDC048946</strain>
    </source>
</reference>
<dbReference type="Gene3D" id="1.10.1200.10">
    <property type="entry name" value="ACP-like"/>
    <property type="match status" value="1"/>
</dbReference>
<dbReference type="InterPro" id="IPR016036">
    <property type="entry name" value="Malonyl_transacylase_ACP-bd"/>
</dbReference>
<dbReference type="InterPro" id="IPR049552">
    <property type="entry name" value="PKS_DH_N"/>
</dbReference>
<evidence type="ECO:0000256" key="7">
    <source>
        <dbReference type="ARBA" id="ARBA00023315"/>
    </source>
</evidence>
<dbReference type="InterPro" id="IPR020841">
    <property type="entry name" value="PKS_Beta-ketoAc_synthase_dom"/>
</dbReference>
<dbReference type="InterPro" id="IPR057326">
    <property type="entry name" value="KR_dom"/>
</dbReference>
<dbReference type="InterPro" id="IPR009081">
    <property type="entry name" value="PP-bd_ACP"/>
</dbReference>
<accession>A0ABV3DW01</accession>
<dbReference type="Pfam" id="PF00109">
    <property type="entry name" value="ketoacyl-synt"/>
    <property type="match status" value="2"/>
</dbReference>
<keyword evidence="6" id="KW-0511">Multifunctional enzyme</keyword>
<dbReference type="InterPro" id="IPR055123">
    <property type="entry name" value="SpnB-like_Rossmann"/>
</dbReference>
<dbReference type="InterPro" id="IPR020807">
    <property type="entry name" value="PKS_DH"/>
</dbReference>
<evidence type="ECO:0000256" key="5">
    <source>
        <dbReference type="ARBA" id="ARBA00023194"/>
    </source>
</evidence>
<dbReference type="SUPFAM" id="SSF53901">
    <property type="entry name" value="Thiolase-like"/>
    <property type="match status" value="2"/>
</dbReference>
<feature type="domain" description="PKS/mFAS DH" evidence="12">
    <location>
        <begin position="970"/>
        <end position="1277"/>
    </location>
</feature>
<dbReference type="InterPro" id="IPR016035">
    <property type="entry name" value="Acyl_Trfase/lysoPLipase"/>
</dbReference>
<dbReference type="InterPro" id="IPR013968">
    <property type="entry name" value="PKS_KR"/>
</dbReference>
<dbReference type="PROSITE" id="PS52019">
    <property type="entry name" value="PKS_MFAS_DH"/>
    <property type="match status" value="1"/>
</dbReference>
<dbReference type="InterPro" id="IPR020806">
    <property type="entry name" value="PKS_PP-bd"/>
</dbReference>
<evidence type="ECO:0000259" key="12">
    <source>
        <dbReference type="PROSITE" id="PS52019"/>
    </source>
</evidence>
<keyword evidence="2" id="KW-0596">Phosphopantetheine</keyword>
<dbReference type="CDD" id="cd00833">
    <property type="entry name" value="PKS"/>
    <property type="match status" value="2"/>
</dbReference>
<dbReference type="Pfam" id="PF00698">
    <property type="entry name" value="Acyl_transf_1"/>
    <property type="match status" value="1"/>
</dbReference>
<dbReference type="CDD" id="cd08956">
    <property type="entry name" value="KR_3_FAS_SDR_x"/>
    <property type="match status" value="1"/>
</dbReference>
<dbReference type="PROSITE" id="PS00606">
    <property type="entry name" value="KS3_1"/>
    <property type="match status" value="2"/>
</dbReference>
<feature type="domain" description="Carrier" evidence="10">
    <location>
        <begin position="1809"/>
        <end position="1886"/>
    </location>
</feature>
<name>A0ABV3DW01_9ACTN</name>
<evidence type="ECO:0000256" key="8">
    <source>
        <dbReference type="PROSITE-ProRule" id="PRU01363"/>
    </source>
</evidence>
<feature type="region of interest" description="N-terminal hotdog fold" evidence="8">
    <location>
        <begin position="970"/>
        <end position="1109"/>
    </location>
</feature>
<dbReference type="PROSITE" id="PS50075">
    <property type="entry name" value="CARRIER"/>
    <property type="match status" value="1"/>
</dbReference>
<dbReference type="PROSITE" id="PS00012">
    <property type="entry name" value="PHOSPHOPANTETHEINE"/>
    <property type="match status" value="1"/>
</dbReference>
<dbReference type="InterPro" id="IPR036736">
    <property type="entry name" value="ACP-like_sf"/>
</dbReference>
<organism evidence="13 14">
    <name type="scientific">Streptodolium elevatio</name>
    <dbReference type="NCBI Taxonomy" id="3157996"/>
    <lineage>
        <taxon>Bacteria</taxon>
        <taxon>Bacillati</taxon>
        <taxon>Actinomycetota</taxon>
        <taxon>Actinomycetes</taxon>
        <taxon>Kitasatosporales</taxon>
        <taxon>Streptomycetaceae</taxon>
        <taxon>Streptodolium</taxon>
    </lineage>
</organism>
<evidence type="ECO:0000259" key="10">
    <source>
        <dbReference type="PROSITE" id="PS50075"/>
    </source>
</evidence>
<dbReference type="InterPro" id="IPR032821">
    <property type="entry name" value="PKS_assoc"/>
</dbReference>
<keyword evidence="5" id="KW-0045">Antibiotic biosynthesis</keyword>
<dbReference type="InterPro" id="IPR049551">
    <property type="entry name" value="PKS_DH_C"/>
</dbReference>
<feature type="active site" description="Proton donor; for dehydratase activity" evidence="8">
    <location>
        <position position="1198"/>
    </location>
</feature>
<dbReference type="InterPro" id="IPR049900">
    <property type="entry name" value="PKS_mFAS_DH"/>
</dbReference>
<feature type="non-terminal residue" evidence="13">
    <location>
        <position position="2472"/>
    </location>
</feature>
<dbReference type="RefSeq" id="WP_358364497.1">
    <property type="nucleotide sequence ID" value="NZ_JBEZFP010000214.1"/>
</dbReference>
<comment type="pathway">
    <text evidence="1">Antibiotic biosynthesis.</text>
</comment>
<dbReference type="SMART" id="SM00827">
    <property type="entry name" value="PKS_AT"/>
    <property type="match status" value="1"/>
</dbReference>
<evidence type="ECO:0000256" key="9">
    <source>
        <dbReference type="SAM" id="MobiDB-lite"/>
    </source>
</evidence>
<dbReference type="PANTHER" id="PTHR43775">
    <property type="entry name" value="FATTY ACID SYNTHASE"/>
    <property type="match status" value="1"/>
</dbReference>
<dbReference type="Pfam" id="PF16197">
    <property type="entry name" value="KAsynt_C_assoc"/>
    <property type="match status" value="2"/>
</dbReference>
<feature type="region of interest" description="Disordered" evidence="9">
    <location>
        <begin position="67"/>
        <end position="96"/>
    </location>
</feature>
<keyword evidence="4" id="KW-0808">Transferase</keyword>
<dbReference type="InterPro" id="IPR001227">
    <property type="entry name" value="Ac_transferase_dom_sf"/>
</dbReference>
<dbReference type="Pfam" id="PF21089">
    <property type="entry name" value="PKS_DH_N"/>
    <property type="match status" value="1"/>
</dbReference>
<dbReference type="SMART" id="SM00823">
    <property type="entry name" value="PKS_PP"/>
    <property type="match status" value="1"/>
</dbReference>
<dbReference type="PROSITE" id="PS52004">
    <property type="entry name" value="KS3_2"/>
    <property type="match status" value="2"/>
</dbReference>
<dbReference type="Gene3D" id="3.40.50.720">
    <property type="entry name" value="NAD(P)-binding Rossmann-like Domain"/>
    <property type="match status" value="1"/>
</dbReference>
<dbReference type="InterPro" id="IPR018201">
    <property type="entry name" value="Ketoacyl_synth_AS"/>
</dbReference>
<dbReference type="InterPro" id="IPR014030">
    <property type="entry name" value="Ketoacyl_synth_N"/>
</dbReference>
<dbReference type="InterPro" id="IPR050091">
    <property type="entry name" value="PKS_NRPS_Biosynth_Enz"/>
</dbReference>
<dbReference type="SMART" id="SM00822">
    <property type="entry name" value="PKS_KR"/>
    <property type="match status" value="1"/>
</dbReference>
<dbReference type="SUPFAM" id="SSF55048">
    <property type="entry name" value="Probable ACP-binding domain of malonyl-CoA ACP transacylase"/>
    <property type="match status" value="1"/>
</dbReference>
<dbReference type="Gene3D" id="3.10.129.110">
    <property type="entry name" value="Polyketide synthase dehydratase"/>
    <property type="match status" value="1"/>
</dbReference>
<keyword evidence="7" id="KW-0012">Acyltransferase</keyword>
<dbReference type="InterPro" id="IPR014031">
    <property type="entry name" value="Ketoacyl_synth_C"/>
</dbReference>
<dbReference type="SMART" id="SM00825">
    <property type="entry name" value="PKS_KS"/>
    <property type="match status" value="2"/>
</dbReference>
<dbReference type="PANTHER" id="PTHR43775:SF51">
    <property type="entry name" value="INACTIVE PHENOLPHTHIOCEROL SYNTHESIS POLYKETIDE SYNTHASE TYPE I PKS1-RELATED"/>
    <property type="match status" value="1"/>
</dbReference>
<evidence type="ECO:0000256" key="1">
    <source>
        <dbReference type="ARBA" id="ARBA00004792"/>
    </source>
</evidence>
<comment type="caution">
    <text evidence="13">The sequence shown here is derived from an EMBL/GenBank/DDBJ whole genome shotgun (WGS) entry which is preliminary data.</text>
</comment>
<dbReference type="InterPro" id="IPR036291">
    <property type="entry name" value="NAD(P)-bd_dom_sf"/>
</dbReference>
<gene>
    <name evidence="13" type="ORF">AB0C36_41300</name>
</gene>
<dbReference type="SUPFAM" id="SSF52151">
    <property type="entry name" value="FabD/lysophospholipase-like"/>
    <property type="match status" value="1"/>
</dbReference>
<dbReference type="EMBL" id="JBEZFP010000214">
    <property type="protein sequence ID" value="MEU8139921.1"/>
    <property type="molecule type" value="Genomic_DNA"/>
</dbReference>
<proteinExistence type="predicted"/>
<dbReference type="Pfam" id="PF08659">
    <property type="entry name" value="KR"/>
    <property type="match status" value="1"/>
</dbReference>
<dbReference type="SUPFAM" id="SSF47336">
    <property type="entry name" value="ACP-like"/>
    <property type="match status" value="1"/>
</dbReference>
<evidence type="ECO:0000256" key="2">
    <source>
        <dbReference type="ARBA" id="ARBA00022450"/>
    </source>
</evidence>
<evidence type="ECO:0000313" key="13">
    <source>
        <dbReference type="EMBL" id="MEU8139921.1"/>
    </source>
</evidence>
<keyword evidence="14" id="KW-1185">Reference proteome</keyword>
<dbReference type="SMART" id="SM00826">
    <property type="entry name" value="PKS_DH"/>
    <property type="match status" value="1"/>
</dbReference>
<dbReference type="Pfam" id="PF02801">
    <property type="entry name" value="Ketoacyl-synt_C"/>
    <property type="match status" value="2"/>
</dbReference>
<dbReference type="Gene3D" id="3.40.366.10">
    <property type="entry name" value="Malonyl-Coenzyme A Acyl Carrier Protein, domain 2"/>
    <property type="match status" value="2"/>
</dbReference>
<dbReference type="Gene3D" id="3.40.47.10">
    <property type="match status" value="2"/>
</dbReference>
<dbReference type="Pfam" id="PF14765">
    <property type="entry name" value="PS-DH"/>
    <property type="match status" value="1"/>
</dbReference>
<dbReference type="InterPro" id="IPR006162">
    <property type="entry name" value="Ppantetheine_attach_site"/>
</dbReference>
<evidence type="ECO:0000313" key="14">
    <source>
        <dbReference type="Proteomes" id="UP001551482"/>
    </source>
</evidence>
<feature type="domain" description="Ketosynthase family 3 (KS3)" evidence="11">
    <location>
        <begin position="32"/>
        <end position="458"/>
    </location>
</feature>
<dbReference type="Proteomes" id="UP001551482">
    <property type="component" value="Unassembled WGS sequence"/>
</dbReference>
<protein>
    <submittedName>
        <fullName evidence="13">Type I polyketide synthase</fullName>
    </submittedName>
</protein>
<sequence length="2472" mass="255741">MNDSQIRHLLKRLTVELHETREQLREAENTSPEPVAIVAAACRLPGGATSPEALWRIVADGAETIGPFPEDRGWDVDDLYDPDPDKPGRSTTRSGSFLPDIAGFDNDFFGIAPREALATDPQHRLLLETAWELFERAGIDATGLAGSRTGVFAGTNGQDYAARLREIPDEVGGYIGNGNAASVASGRIAYSFGFEGPAVTVDTACSSSLVALHLAAHSLRTGECDLALAGGVTLMASPLGFVEFSRQRGLSADGRCKAFAGAADGTGWSEGVGLVLVERLADARRNGHRILAVLRGSAVNQDGASNGLTAPNGPSQERVIREALRNARLTAADVDAVEAHGTGTTLGDPIEAQALLATYGQGRPEDRPLWIGSSKSNIGHTQAAAGIVGVIKMIEAMRHGVLPKTLHVDEPTPYVDWTAGNVRVLTEALPWPDTGRPRRAGISAFGASGTNAHIILERPEDVREEDDRPAPADGTGDVAAFGTAPGPVPWVLSAKTPAALRAQAERLAAHVRTASAGSGGSAVVLDPESPLDAESSLHTAYSLATTRAALAERAVVVADDTAAFLAGLDALARGEAPGPEVVRGSAAAEGLAFLFTGQGSQHLGMGRELHARYPVFAAAFDTVAEALDRNLAGHVPHALREIVFAEPGDDFAAGQLDRTIYAQPALFALGTALYRLFESWGVRPDFVTGHSLGELTAAHVSGVLDVADAAALVAARARLMQAMPTTGAMIAVQATESEVAAALAGREDRVGIAAVNGPNAIVVSGDTDAALKVAAHFTALGRKTRRLRVSHAFHSPLMDGMLDEFRGVAAGLAYGAPAIPVVSNLTGRVVEGHELADPEHWVAHVRNAVRFHDVVTHLAGEGVRTYLELGPEGILTAMAQDSLATTDNHEPPLFAAALRRDRAEAATVLQALGAAHAQGAVVDWHEFYRPFAPRPVELPTYAFQPRRFWIDQPATGGADPAGLGLAAAGHPLFGAAVHVAHTEGTDEATSGGAGSVLLTGRLSARTHPWLADHVVMGSVLVPGTAFVEAAIRAGDEVGLDTVDELVIEAPLVLDERAAAHLQVVVGATEPGRTPARRPVAVYARAEEAAADNPWNRHAAGYLVASAPATPGGTTETPGGADEARDVLGGADWPPAGAVPVDVSDAYEALARAGIAYGPAFRGLRAAWRRGDEIFADAVLPEAEREAAGRYGLHPALLDAAFHAATYQSLATTDEGTNRLPFVWNGVRLHATGATALRIRMVMTGVGDLVFDAADDTGAPVVSISALATRPATAEQVAGARGTDHDALFVPTWVPATGTGGQADSRMWAVLGEDPWGAGKALGATVVPPSDRSGHPGQLDQLGQLRQLRQLGQLDLGDGEIPVHVVGGPIDPADTAAAAHRETTRALATLQAWLARPDNPDGPRLVVLSRGAVAAAPGDVPDPAGAAVWGLVRSAQSEQPGRIVLLDVDADFSTGGRDPRRTPGRTALSAAYDAALAADEGQLAWREGTLLVPRLARPTPAPDAHEPADSWDPDGTVLVTGGLGALGTHLARHLVAERGVRHLILTGRRGLDTPGAHELVQELVEFGAHVVVAAVDAADREALARTLDAIPSEHPLTAVVHAAGVIDDGVTASLTPERIASVLRPKADAAWHLHDLTRHHRLSAFVLFSSVAAVMGGAGQGNYAAANTFLDALAERRRAAGLPAVSLAWGMWEEAGGMTAHLTGADRARAARAGIRALGTREGLRLFDALTGGPVAPGASGYRAATSAVFVPAPLDLAGLRGRAATTGEPVPSLLRGLVPPRRRTAAAAAGAPTATGGLAARLAPLDAAGRDAEVLDLVTAAVAGVLGAEPDAVGPRRAFSDMGMDSLTAVELRNRLNAATGLRLPATSVFDYPTPSALAGHLRDELVGSAGSAGSAGGVDRAAVANATEKIPAVGGAVADDPVVIVGMACRLPGGVASPADLWNLVASGTDAVGPFPDDRGWHVDDLFDEDPLAPGKSYTRHGGFLYDAADFDAGFFEISPREALATDPQHRLLLETTWEVFERAGIDPTVLRGSRTGVFAGVMYHHYAPQPADVPAGLEGYVGNGSAGSVASGRISYSFGFEGPAVTVDTACSSSLVTLHLAAQSLRTGESDLALAGGVAVMASPGAFTEFSRQRGLAVDGRCKAFAGAADGVGWAEGVGMLLLERLSDAVRNGHKVLAVVRGSAVNQDGASNGLTAPNGPSQQRVIRQALANAGLTAADVDVVEAHGTGTRLGDPIEAQALLATYGQGRPDDRPLWLGSLKSNIGHAQAAAGVAGVIKMVEALRHGVLPKTLHVDEPTPHVDWSAGRVELLTDTREWPETGRPRRAAVSSFGVSGTNAHVILEHFEATPVEDDEPQSDASTAAVPWIVTAKRAAALRPQAQRLLDLVTADGAVALHPVDVGHSLVSTRALFDERAVVVGDFAGLRDGLAALAAGEPSAGVVTGSAGPVGKTVFVFPGQGSQWAGMAGELL</sequence>
<dbReference type="InterPro" id="IPR014043">
    <property type="entry name" value="Acyl_transferase_dom"/>
</dbReference>
<evidence type="ECO:0000256" key="6">
    <source>
        <dbReference type="ARBA" id="ARBA00023268"/>
    </source>
</evidence>